<evidence type="ECO:0000259" key="2">
    <source>
        <dbReference type="PROSITE" id="PS50894"/>
    </source>
</evidence>
<comment type="caution">
    <text evidence="3">The sequence shown here is derived from an EMBL/GenBank/DDBJ whole genome shotgun (WGS) entry which is preliminary data.</text>
</comment>
<dbReference type="PROSITE" id="PS50894">
    <property type="entry name" value="HPT"/>
    <property type="match status" value="1"/>
</dbReference>
<feature type="domain" description="HPt" evidence="2">
    <location>
        <begin position="22"/>
        <end position="122"/>
    </location>
</feature>
<proteinExistence type="predicted"/>
<dbReference type="RefSeq" id="WP_188411950.1">
    <property type="nucleotide sequence ID" value="NZ_BMDJ01000002.1"/>
</dbReference>
<dbReference type="Proteomes" id="UP000645390">
    <property type="component" value="Unassembled WGS sequence"/>
</dbReference>
<dbReference type="InterPro" id="IPR036641">
    <property type="entry name" value="HPT_dom_sf"/>
</dbReference>
<organism evidence="3 4">
    <name type="scientific">Pedobacter mendelii</name>
    <dbReference type="NCBI Taxonomy" id="1908240"/>
    <lineage>
        <taxon>Bacteria</taxon>
        <taxon>Pseudomonadati</taxon>
        <taxon>Bacteroidota</taxon>
        <taxon>Sphingobacteriia</taxon>
        <taxon>Sphingobacteriales</taxon>
        <taxon>Sphingobacteriaceae</taxon>
        <taxon>Pedobacter</taxon>
    </lineage>
</organism>
<dbReference type="EMBL" id="BMDJ01000002">
    <property type="protein sequence ID" value="GGI23461.1"/>
    <property type="molecule type" value="Genomic_DNA"/>
</dbReference>
<keyword evidence="1" id="KW-0597">Phosphoprotein</keyword>
<sequence length="122" mass="14236">MQDNRDNHPLDLSYLKEMAGHDPEFMIEVFEIFIEQTPFYMAELENALSIKDWKKVADFAHKIKPTFAYIGRGDVKDFVDYIETSSKSEENLDLIPKKVITLQLLLDKIYLQIDGAIKELRP</sequence>
<keyword evidence="4" id="KW-1185">Reference proteome</keyword>
<evidence type="ECO:0000313" key="3">
    <source>
        <dbReference type="EMBL" id="GGI23461.1"/>
    </source>
</evidence>
<protein>
    <recommendedName>
        <fullName evidence="2">HPt domain-containing protein</fullName>
    </recommendedName>
</protein>
<reference evidence="4" key="1">
    <citation type="journal article" date="2019" name="Int. J. Syst. Evol. Microbiol.">
        <title>The Global Catalogue of Microorganisms (GCM) 10K type strain sequencing project: providing services to taxonomists for standard genome sequencing and annotation.</title>
        <authorList>
            <consortium name="The Broad Institute Genomics Platform"/>
            <consortium name="The Broad Institute Genome Sequencing Center for Infectious Disease"/>
            <person name="Wu L."/>
            <person name="Ma J."/>
        </authorList>
    </citation>
    <scope>NUCLEOTIDE SEQUENCE [LARGE SCALE GENOMIC DNA]</scope>
    <source>
        <strain evidence="4">CCM 8939</strain>
    </source>
</reference>
<evidence type="ECO:0000313" key="4">
    <source>
        <dbReference type="Proteomes" id="UP000645390"/>
    </source>
</evidence>
<gene>
    <name evidence="3" type="ORF">GCM10008119_07760</name>
</gene>
<name>A0ABQ2BDK0_9SPHI</name>
<dbReference type="Gene3D" id="1.20.120.160">
    <property type="entry name" value="HPT domain"/>
    <property type="match status" value="1"/>
</dbReference>
<dbReference type="Pfam" id="PF01627">
    <property type="entry name" value="Hpt"/>
    <property type="match status" value="1"/>
</dbReference>
<evidence type="ECO:0000256" key="1">
    <source>
        <dbReference type="PROSITE-ProRule" id="PRU00110"/>
    </source>
</evidence>
<dbReference type="InterPro" id="IPR008207">
    <property type="entry name" value="Sig_transdc_His_kin_Hpt_dom"/>
</dbReference>
<dbReference type="SUPFAM" id="SSF47226">
    <property type="entry name" value="Histidine-containing phosphotransfer domain, HPT domain"/>
    <property type="match status" value="1"/>
</dbReference>
<feature type="modified residue" description="Phosphohistidine" evidence="1">
    <location>
        <position position="61"/>
    </location>
</feature>
<accession>A0ABQ2BDK0</accession>